<keyword evidence="1" id="KW-0472">Membrane</keyword>
<gene>
    <name evidence="3" type="ORF">GQF03_07800</name>
</gene>
<dbReference type="InterPro" id="IPR036596">
    <property type="entry name" value="Cyt-C_aa3_sf"/>
</dbReference>
<dbReference type="AlphaFoldDB" id="A0A845MED5"/>
<evidence type="ECO:0000313" key="3">
    <source>
        <dbReference type="EMBL" id="MZR22229.1"/>
    </source>
</evidence>
<dbReference type="Pfam" id="PF07835">
    <property type="entry name" value="COX4_pro_2"/>
    <property type="match status" value="1"/>
</dbReference>
<dbReference type="EMBL" id="WTVA01000003">
    <property type="protein sequence ID" value="MZR22229.1"/>
    <property type="molecule type" value="Genomic_DNA"/>
</dbReference>
<evidence type="ECO:0000259" key="2">
    <source>
        <dbReference type="Pfam" id="PF07835"/>
    </source>
</evidence>
<dbReference type="RefSeq" id="WP_161338682.1">
    <property type="nucleotide sequence ID" value="NZ_JBHSDG010000005.1"/>
</dbReference>
<sequence length="42" mass="4851">MHENGSMDISAQKESFHAFVKLFKYCTIFLVILLILMGIFLT</sequence>
<organism evidence="3 4">
    <name type="scientific">Sneathiella chungangensis</name>
    <dbReference type="NCBI Taxonomy" id="1418234"/>
    <lineage>
        <taxon>Bacteria</taxon>
        <taxon>Pseudomonadati</taxon>
        <taxon>Pseudomonadota</taxon>
        <taxon>Alphaproteobacteria</taxon>
        <taxon>Sneathiellales</taxon>
        <taxon>Sneathiellaceae</taxon>
        <taxon>Sneathiella</taxon>
    </lineage>
</organism>
<dbReference type="SUPFAM" id="SSF81469">
    <property type="entry name" value="Bacterial aa3 type cytochrome c oxidase subunit IV"/>
    <property type="match status" value="1"/>
</dbReference>
<proteinExistence type="predicted"/>
<accession>A0A845MED5</accession>
<comment type="caution">
    <text evidence="3">The sequence shown here is derived from an EMBL/GenBank/DDBJ whole genome shotgun (WGS) entry which is preliminary data.</text>
</comment>
<keyword evidence="1" id="KW-0812">Transmembrane</keyword>
<protein>
    <submittedName>
        <fullName evidence="3">Aa3-type cytochrome c oxidase subunit IV</fullName>
    </submittedName>
</protein>
<dbReference type="Proteomes" id="UP000445696">
    <property type="component" value="Unassembled WGS sequence"/>
</dbReference>
<dbReference type="OrthoDB" id="7691500at2"/>
<dbReference type="Gene3D" id="1.20.5.160">
    <property type="entry name" value="Bacterial aa3 type cytochrome c oxidase subunit IV"/>
    <property type="match status" value="1"/>
</dbReference>
<keyword evidence="4" id="KW-1185">Reference proteome</keyword>
<keyword evidence="1" id="KW-1133">Transmembrane helix</keyword>
<evidence type="ECO:0000313" key="4">
    <source>
        <dbReference type="Proteomes" id="UP000445696"/>
    </source>
</evidence>
<feature type="transmembrane region" description="Helical" evidence="1">
    <location>
        <begin position="22"/>
        <end position="41"/>
    </location>
</feature>
<dbReference type="InterPro" id="IPR012422">
    <property type="entry name" value="Cyt_c_oxidase_su4_bac-aa3"/>
</dbReference>
<evidence type="ECO:0000256" key="1">
    <source>
        <dbReference type="SAM" id="Phobius"/>
    </source>
</evidence>
<feature type="domain" description="Cytochrome c oxidase subunit IV bacterial aa3 type" evidence="2">
    <location>
        <begin position="2"/>
        <end position="41"/>
    </location>
</feature>
<reference evidence="3 4" key="1">
    <citation type="journal article" date="2014" name="Int. J. Syst. Evol. Microbiol.">
        <title>Sneathiella chungangensis sp. nov., isolated from a marine sand, and emended description of the genus Sneathiella.</title>
        <authorList>
            <person name="Siamphan C."/>
            <person name="Kim H."/>
            <person name="Lee J.S."/>
            <person name="Kim W."/>
        </authorList>
    </citation>
    <scope>NUCLEOTIDE SEQUENCE [LARGE SCALE GENOMIC DNA]</scope>
    <source>
        <strain evidence="3 4">KCTC 32476</strain>
    </source>
</reference>
<name>A0A845MED5_9PROT</name>